<gene>
    <name evidence="13" type="primary">8229604</name>
    <name evidence="12" type="ORF">Phum_PHUM288390</name>
</gene>
<dbReference type="KEGG" id="phu:Phum_PHUM288390"/>
<dbReference type="InParanoid" id="E0VLI6"/>
<dbReference type="Pfam" id="PF23409">
    <property type="entry name" value="Beta-prop_EML"/>
    <property type="match status" value="1"/>
</dbReference>
<dbReference type="InterPro" id="IPR005108">
    <property type="entry name" value="HELP"/>
</dbReference>
<dbReference type="Pfam" id="PF23414">
    <property type="entry name" value="Beta-prop_EML_2"/>
    <property type="match status" value="1"/>
</dbReference>
<dbReference type="AlphaFoldDB" id="E0VLI6"/>
<dbReference type="GO" id="GO:0072686">
    <property type="term" value="C:mitotic spindle"/>
    <property type="evidence" value="ECO:0007669"/>
    <property type="project" value="TreeGrafter"/>
</dbReference>
<comment type="similarity">
    <text evidence="2">Belongs to the WD repeat EMAP family.</text>
</comment>
<dbReference type="FunFam" id="2.130.10.10:FF:002220">
    <property type="entry name" value="EMAP-like 3"/>
    <property type="match status" value="1"/>
</dbReference>
<dbReference type="InterPro" id="IPR001680">
    <property type="entry name" value="WD40_rpt"/>
</dbReference>
<evidence type="ECO:0000259" key="10">
    <source>
        <dbReference type="Pfam" id="PF23409"/>
    </source>
</evidence>
<dbReference type="PROSITE" id="PS50082">
    <property type="entry name" value="WD_REPEATS_2"/>
    <property type="match status" value="3"/>
</dbReference>
<evidence type="ECO:0000313" key="14">
    <source>
        <dbReference type="Proteomes" id="UP000009046"/>
    </source>
</evidence>
<proteinExistence type="inferred from homology"/>
<dbReference type="SUPFAM" id="SSF50978">
    <property type="entry name" value="WD40 repeat-like"/>
    <property type="match status" value="2"/>
</dbReference>
<dbReference type="RefSeq" id="XP_002426980.1">
    <property type="nucleotide sequence ID" value="XM_002426935.1"/>
</dbReference>
<dbReference type="InterPro" id="IPR055442">
    <property type="entry name" value="Beta-prop_EML-like_2nd"/>
</dbReference>
<evidence type="ECO:0000256" key="5">
    <source>
        <dbReference type="ARBA" id="ARBA00022701"/>
    </source>
</evidence>
<dbReference type="InterPro" id="IPR015943">
    <property type="entry name" value="WD40/YVTN_repeat-like_dom_sf"/>
</dbReference>
<feature type="domain" description="EML-like second beta-propeller" evidence="11">
    <location>
        <begin position="606"/>
        <end position="874"/>
    </location>
</feature>
<evidence type="ECO:0000313" key="12">
    <source>
        <dbReference type="EMBL" id="EEB14242.1"/>
    </source>
</evidence>
<dbReference type="SMART" id="SM00320">
    <property type="entry name" value="WD40"/>
    <property type="match status" value="11"/>
</dbReference>
<dbReference type="PANTHER" id="PTHR13720">
    <property type="entry name" value="WD-40 REPEAT PROTEIN"/>
    <property type="match status" value="1"/>
</dbReference>
<dbReference type="CTD" id="8229604"/>
<evidence type="ECO:0000256" key="1">
    <source>
        <dbReference type="ARBA" id="ARBA00004245"/>
    </source>
</evidence>
<dbReference type="InterPro" id="IPR055439">
    <property type="entry name" value="Beta-prop_EML_1st"/>
</dbReference>
<reference evidence="12" key="1">
    <citation type="submission" date="2007-04" db="EMBL/GenBank/DDBJ databases">
        <title>Annotation of Pediculus humanus corporis strain USDA.</title>
        <authorList>
            <person name="Kirkness E."/>
            <person name="Hannick L."/>
            <person name="Hass B."/>
            <person name="Bruggner R."/>
            <person name="Lawson D."/>
            <person name="Bidwell S."/>
            <person name="Joardar V."/>
            <person name="Caler E."/>
            <person name="Walenz B."/>
            <person name="Inman J."/>
            <person name="Schobel S."/>
            <person name="Galinsky K."/>
            <person name="Amedeo P."/>
            <person name="Strausberg R."/>
        </authorList>
    </citation>
    <scope>NUCLEOTIDE SEQUENCE</scope>
    <source>
        <strain evidence="12">USDA</strain>
    </source>
</reference>
<keyword evidence="3" id="KW-0963">Cytoplasm</keyword>
<dbReference type="CDD" id="cd21931">
    <property type="entry name" value="TD_EMAP-like"/>
    <property type="match status" value="1"/>
</dbReference>
<reference evidence="12" key="2">
    <citation type="submission" date="2007-04" db="EMBL/GenBank/DDBJ databases">
        <title>The genome of the human body louse.</title>
        <authorList>
            <consortium name="The Human Body Louse Genome Consortium"/>
            <person name="Kirkness E."/>
            <person name="Walenz B."/>
            <person name="Hass B."/>
            <person name="Bruggner R."/>
            <person name="Strausberg R."/>
        </authorList>
    </citation>
    <scope>NUCLEOTIDE SEQUENCE</scope>
    <source>
        <strain evidence="12">USDA</strain>
    </source>
</reference>
<feature type="repeat" description="WD" evidence="8">
    <location>
        <begin position="840"/>
        <end position="875"/>
    </location>
</feature>
<dbReference type="PROSITE" id="PS50294">
    <property type="entry name" value="WD_REPEATS_REGION"/>
    <property type="match status" value="1"/>
</dbReference>
<feature type="region of interest" description="Disordered" evidence="9">
    <location>
        <begin position="106"/>
        <end position="184"/>
    </location>
</feature>
<dbReference type="VEuPathDB" id="VectorBase:PHUM288390"/>
<dbReference type="GO" id="GO:0008017">
    <property type="term" value="F:microtubule binding"/>
    <property type="evidence" value="ECO:0007669"/>
    <property type="project" value="TreeGrafter"/>
</dbReference>
<keyword evidence="6" id="KW-0677">Repeat</keyword>
<dbReference type="eggNOG" id="KOG2106">
    <property type="taxonomic scope" value="Eukaryota"/>
</dbReference>
<evidence type="ECO:0000256" key="2">
    <source>
        <dbReference type="ARBA" id="ARBA00006489"/>
    </source>
</evidence>
<dbReference type="SUPFAM" id="SSF50998">
    <property type="entry name" value="Quinoprotein alcohol dehydrogenase-like"/>
    <property type="match status" value="1"/>
</dbReference>
<feature type="compositionally biased region" description="Low complexity" evidence="9">
    <location>
        <begin position="114"/>
        <end position="145"/>
    </location>
</feature>
<dbReference type="EMBL" id="DS235271">
    <property type="protein sequence ID" value="EEB14242.1"/>
    <property type="molecule type" value="Genomic_DNA"/>
</dbReference>
<feature type="compositionally biased region" description="Polar residues" evidence="9">
    <location>
        <begin position="170"/>
        <end position="184"/>
    </location>
</feature>
<keyword evidence="5" id="KW-0493">Microtubule</keyword>
<keyword evidence="7" id="KW-0206">Cytoskeleton</keyword>
<evidence type="ECO:0000256" key="3">
    <source>
        <dbReference type="ARBA" id="ARBA00022490"/>
    </source>
</evidence>
<evidence type="ECO:0000256" key="7">
    <source>
        <dbReference type="ARBA" id="ARBA00023212"/>
    </source>
</evidence>
<dbReference type="OrthoDB" id="47802at2759"/>
<comment type="subcellular location">
    <subcellularLocation>
        <location evidence="1">Cytoplasm</location>
        <location evidence="1">Cytoskeleton</location>
    </subcellularLocation>
</comment>
<feature type="compositionally biased region" description="Polar residues" evidence="9">
    <location>
        <begin position="225"/>
        <end position="236"/>
    </location>
</feature>
<evidence type="ECO:0000256" key="6">
    <source>
        <dbReference type="ARBA" id="ARBA00022737"/>
    </source>
</evidence>
<name>E0VLI6_PEDHC</name>
<evidence type="ECO:0000313" key="13">
    <source>
        <dbReference type="EnsemblMetazoa" id="PHUM288390-PA"/>
    </source>
</evidence>
<evidence type="ECO:0000256" key="4">
    <source>
        <dbReference type="ARBA" id="ARBA00022574"/>
    </source>
</evidence>
<accession>E0VLI6</accession>
<dbReference type="HOGENOM" id="CLU_011754_0_2_1"/>
<protein>
    <submittedName>
        <fullName evidence="12 13">WD-repeat protein, putative</fullName>
    </submittedName>
</protein>
<dbReference type="GO" id="GO:0005874">
    <property type="term" value="C:microtubule"/>
    <property type="evidence" value="ECO:0007669"/>
    <property type="project" value="UniProtKB-KW"/>
</dbReference>
<feature type="repeat" description="WD" evidence="8">
    <location>
        <begin position="599"/>
        <end position="631"/>
    </location>
</feature>
<dbReference type="EMBL" id="AAZO01003348">
    <property type="status" value="NOT_ANNOTATED_CDS"/>
    <property type="molecule type" value="Genomic_DNA"/>
</dbReference>
<dbReference type="GeneID" id="8229604"/>
<dbReference type="OMA" id="DIQWFTH"/>
<dbReference type="FunFam" id="2.130.10.10:FF:000320">
    <property type="entry name" value="echinoderm microtubule-associated protein-like 6"/>
    <property type="match status" value="1"/>
</dbReference>
<evidence type="ECO:0000256" key="8">
    <source>
        <dbReference type="PROSITE-ProRule" id="PRU00221"/>
    </source>
</evidence>
<dbReference type="InterPro" id="IPR011047">
    <property type="entry name" value="Quinoprotein_ADH-like_sf"/>
</dbReference>
<keyword evidence="14" id="KW-1185">Reference proteome</keyword>
<evidence type="ECO:0000256" key="9">
    <source>
        <dbReference type="SAM" id="MobiDB-lite"/>
    </source>
</evidence>
<feature type="compositionally biased region" description="Polar residues" evidence="9">
    <location>
        <begin position="146"/>
        <end position="160"/>
    </location>
</feature>
<keyword evidence="4 8" id="KW-0853">WD repeat</keyword>
<dbReference type="STRING" id="121224.E0VLI6"/>
<dbReference type="InterPro" id="IPR050630">
    <property type="entry name" value="WD_repeat_EMAP"/>
</dbReference>
<dbReference type="Pfam" id="PF03451">
    <property type="entry name" value="HELP"/>
    <property type="match status" value="1"/>
</dbReference>
<feature type="domain" description="EML-like first beta-propeller" evidence="10">
    <location>
        <begin position="321"/>
        <end position="589"/>
    </location>
</feature>
<sequence>MAENENNNNNNSSLLMEKIDDLEKKILDQGDEIICLRSTLANVVRRLEQVEFNSKASESWKNGNHRKFGVLRQPGFSFNSKALSKDSVKRSLSTSNSNLLQRRQAHYQSTGSLHSGHSNKSDNNNSNSASPVPSSPSASFHSNVNTPPTYRHSVTPNSFIPSKIGDRSNLHSSKSTSNLHNSKRWSSTGDFGINSHTSNSPLGGTFSRSSTKSLLNLFPRHGPGASTQPKSGNTDLTYNESEGLFRMYLRGRPIVLNIPTSLTDNYDVNEVAKPPQERLKLDWVHGYRGRDCRSNLHFLPTGEMVYFIAAVVVLYNVEEQSQRHYIGHTDDVKCLAVHPNKMIIATGQCAGHDSKDGKPHIRIWNSVSLHTLAIIGLNEFEKSICCVTFSKVDGGALLCAIDESMDHTITIWDWQKKERNAKITENKCSVDTVIAAEFHPLDRHCIVTCGKSHIAFWILDQNGSLYKRMGIFENRDKPKFVTCLSFTQNGDTLSGDSNGNIIVWGRGTNTILKLIRGIHQSTVFSICVLKDGSIVTGGGKDGKLVFLNSEFQPLDEGHIGEQYGGVRQISESRGSQLLVGTTRNCILIGSLGVGFSPVTIGHTEEVWGCAAHPGLPQFLTAGFDGVIHLWDSLAHSLIWTKNIGESIQSVRFSPDGSIIIIGLTNGKWCVFDATRREILSTYQDGNEPIQDVKFSPDNSSLALGSRDNTIYIYQALKDFTIYHKIGRCVGHSSFITHIDWSVDSQHIRSNSGDYELLYWQANICRQVTQTSSMKDVEWATNDCTISFNTIGIWQDGMDGTDINNCAKSNNSKLLVTADDFGKLKLYTYPVIHPKSLYHTAKGHSSHVTNVKFLNDDSRILSTGGKDTSVMQWKIS</sequence>
<dbReference type="Proteomes" id="UP000009046">
    <property type="component" value="Unassembled WGS sequence"/>
</dbReference>
<dbReference type="InterPro" id="IPR049813">
    <property type="entry name" value="Elp-1-like_TD"/>
</dbReference>
<feature type="repeat" description="WD" evidence="8">
    <location>
        <begin position="682"/>
        <end position="714"/>
    </location>
</feature>
<organism>
    <name type="scientific">Pediculus humanus subsp. corporis</name>
    <name type="common">Body louse</name>
    <dbReference type="NCBI Taxonomy" id="121224"/>
    <lineage>
        <taxon>Eukaryota</taxon>
        <taxon>Metazoa</taxon>
        <taxon>Ecdysozoa</taxon>
        <taxon>Arthropoda</taxon>
        <taxon>Hexapoda</taxon>
        <taxon>Insecta</taxon>
        <taxon>Pterygota</taxon>
        <taxon>Neoptera</taxon>
        <taxon>Paraneoptera</taxon>
        <taxon>Psocodea</taxon>
        <taxon>Troctomorpha</taxon>
        <taxon>Phthiraptera</taxon>
        <taxon>Anoplura</taxon>
        <taxon>Pediculidae</taxon>
        <taxon>Pediculus</taxon>
    </lineage>
</organism>
<reference evidence="13" key="3">
    <citation type="submission" date="2021-02" db="UniProtKB">
        <authorList>
            <consortium name="EnsemblMetazoa"/>
        </authorList>
    </citation>
    <scope>IDENTIFICATION</scope>
    <source>
        <strain evidence="13">USDA</strain>
    </source>
</reference>
<dbReference type="Gene3D" id="2.130.10.10">
    <property type="entry name" value="YVTN repeat-like/Quinoprotein amine dehydrogenase"/>
    <property type="match status" value="2"/>
</dbReference>
<dbReference type="InterPro" id="IPR036322">
    <property type="entry name" value="WD40_repeat_dom_sf"/>
</dbReference>
<feature type="region of interest" description="Disordered" evidence="9">
    <location>
        <begin position="216"/>
        <end position="236"/>
    </location>
</feature>
<dbReference type="PANTHER" id="PTHR13720:SF50">
    <property type="entry name" value="ECHINODERM MICROTUBULE-ASSOCIATED PROTEIN-LIKE 2"/>
    <property type="match status" value="1"/>
</dbReference>
<dbReference type="GO" id="GO:0000226">
    <property type="term" value="P:microtubule cytoskeleton organization"/>
    <property type="evidence" value="ECO:0007669"/>
    <property type="project" value="TreeGrafter"/>
</dbReference>
<evidence type="ECO:0000259" key="11">
    <source>
        <dbReference type="Pfam" id="PF23414"/>
    </source>
</evidence>
<dbReference type="EnsemblMetazoa" id="PHUM288390-RA">
    <property type="protein sequence ID" value="PHUM288390-PA"/>
    <property type="gene ID" value="PHUM288390"/>
</dbReference>